<accession>A0AAW1JF24</accession>
<dbReference type="EMBL" id="JASPKY010000415">
    <property type="protein sequence ID" value="KAK9701373.1"/>
    <property type="molecule type" value="Genomic_DNA"/>
</dbReference>
<gene>
    <name evidence="1" type="ORF">QE152_g30642</name>
</gene>
<dbReference type="Proteomes" id="UP001458880">
    <property type="component" value="Unassembled WGS sequence"/>
</dbReference>
<sequence>MDSYVNFHSGFGFQIGIQNLKKSQVRGSRICQDFALFSISSRQETGGLCPFGASVVPLGISIPLVFRHVFDQNGEKLGSSVDLIMLRFLKKKFIESNPSYTS</sequence>
<protein>
    <submittedName>
        <fullName evidence="1">Uncharacterized protein</fullName>
    </submittedName>
</protein>
<comment type="caution">
    <text evidence="1">The sequence shown here is derived from an EMBL/GenBank/DDBJ whole genome shotgun (WGS) entry which is preliminary data.</text>
</comment>
<reference evidence="1 2" key="1">
    <citation type="journal article" date="2024" name="BMC Genomics">
        <title>De novo assembly and annotation of Popillia japonica's genome with initial clues to its potential as an invasive pest.</title>
        <authorList>
            <person name="Cucini C."/>
            <person name="Boschi S."/>
            <person name="Funari R."/>
            <person name="Cardaioli E."/>
            <person name="Iannotti N."/>
            <person name="Marturano G."/>
            <person name="Paoli F."/>
            <person name="Bruttini M."/>
            <person name="Carapelli A."/>
            <person name="Frati F."/>
            <person name="Nardi F."/>
        </authorList>
    </citation>
    <scope>NUCLEOTIDE SEQUENCE [LARGE SCALE GENOMIC DNA]</scope>
    <source>
        <strain evidence="1">DMR45628</strain>
    </source>
</reference>
<organism evidence="1 2">
    <name type="scientific">Popillia japonica</name>
    <name type="common">Japanese beetle</name>
    <dbReference type="NCBI Taxonomy" id="7064"/>
    <lineage>
        <taxon>Eukaryota</taxon>
        <taxon>Metazoa</taxon>
        <taxon>Ecdysozoa</taxon>
        <taxon>Arthropoda</taxon>
        <taxon>Hexapoda</taxon>
        <taxon>Insecta</taxon>
        <taxon>Pterygota</taxon>
        <taxon>Neoptera</taxon>
        <taxon>Endopterygota</taxon>
        <taxon>Coleoptera</taxon>
        <taxon>Polyphaga</taxon>
        <taxon>Scarabaeiformia</taxon>
        <taxon>Scarabaeidae</taxon>
        <taxon>Rutelinae</taxon>
        <taxon>Popillia</taxon>
    </lineage>
</organism>
<evidence type="ECO:0000313" key="2">
    <source>
        <dbReference type="Proteomes" id="UP001458880"/>
    </source>
</evidence>
<dbReference type="AlphaFoldDB" id="A0AAW1JF24"/>
<name>A0AAW1JF24_POPJA</name>
<evidence type="ECO:0000313" key="1">
    <source>
        <dbReference type="EMBL" id="KAK9701373.1"/>
    </source>
</evidence>
<proteinExistence type="predicted"/>
<keyword evidence="2" id="KW-1185">Reference proteome</keyword>